<dbReference type="AlphaFoldDB" id="A0AA39AGU7"/>
<comment type="similarity">
    <text evidence="1">Belongs to the PI3/PI4-kinase family. Type II PI4K subfamily.</text>
</comment>
<dbReference type="EC" id="2.7.1.67" evidence="2"/>
<evidence type="ECO:0000256" key="4">
    <source>
        <dbReference type="ARBA" id="ARBA00022741"/>
    </source>
</evidence>
<comment type="caution">
    <text evidence="8">The sequence shown here is derived from an EMBL/GenBank/DDBJ whole genome shotgun (WGS) entry which is preliminary data.</text>
</comment>
<evidence type="ECO:0000259" key="7">
    <source>
        <dbReference type="Pfam" id="PF23189"/>
    </source>
</evidence>
<name>A0AA39AGU7_VITRO</name>
<evidence type="ECO:0000256" key="3">
    <source>
        <dbReference type="ARBA" id="ARBA00022679"/>
    </source>
</evidence>
<organism evidence="8 9">
    <name type="scientific">Vitis rotundifolia</name>
    <name type="common">Muscadine grape</name>
    <dbReference type="NCBI Taxonomy" id="103349"/>
    <lineage>
        <taxon>Eukaryota</taxon>
        <taxon>Viridiplantae</taxon>
        <taxon>Streptophyta</taxon>
        <taxon>Embryophyta</taxon>
        <taxon>Tracheophyta</taxon>
        <taxon>Spermatophyta</taxon>
        <taxon>Magnoliopsida</taxon>
        <taxon>eudicotyledons</taxon>
        <taxon>Gunneridae</taxon>
        <taxon>Pentapetalae</taxon>
        <taxon>rosids</taxon>
        <taxon>Vitales</taxon>
        <taxon>Vitaceae</taxon>
        <taxon>Viteae</taxon>
        <taxon>Vitis</taxon>
    </lineage>
</organism>
<keyword evidence="5" id="KW-0418">Kinase</keyword>
<dbReference type="GO" id="GO:0004430">
    <property type="term" value="F:1-phosphatidylinositol 4-kinase activity"/>
    <property type="evidence" value="ECO:0007669"/>
    <property type="project" value="UniProtKB-EC"/>
</dbReference>
<evidence type="ECO:0000313" key="8">
    <source>
        <dbReference type="EMBL" id="KAJ9707391.1"/>
    </source>
</evidence>
<proteinExistence type="inferred from homology"/>
<evidence type="ECO:0000256" key="1">
    <source>
        <dbReference type="ARBA" id="ARBA00008941"/>
    </source>
</evidence>
<keyword evidence="9" id="KW-1185">Reference proteome</keyword>
<dbReference type="Pfam" id="PF23189">
    <property type="entry name" value="UPF0261_C"/>
    <property type="match status" value="1"/>
</dbReference>
<reference evidence="8 9" key="1">
    <citation type="journal article" date="2023" name="BMC Biotechnol.">
        <title>Vitis rotundifolia cv Carlos genome sequencing.</title>
        <authorList>
            <person name="Huff M."/>
            <person name="Hulse-Kemp A."/>
            <person name="Scheffler B."/>
            <person name="Youngblood R."/>
            <person name="Simpson S."/>
            <person name="Babiker E."/>
            <person name="Staton M."/>
        </authorList>
    </citation>
    <scope>NUCLEOTIDE SEQUENCE [LARGE SCALE GENOMIC DNA]</scope>
    <source>
        <tissue evidence="8">Leaf</tissue>
    </source>
</reference>
<dbReference type="InterPro" id="IPR044571">
    <property type="entry name" value="P4KG1-8"/>
</dbReference>
<evidence type="ECO:0000256" key="2">
    <source>
        <dbReference type="ARBA" id="ARBA00012169"/>
    </source>
</evidence>
<dbReference type="GO" id="GO:0005524">
    <property type="term" value="F:ATP binding"/>
    <property type="evidence" value="ECO:0007669"/>
    <property type="project" value="UniProtKB-KW"/>
</dbReference>
<dbReference type="InterPro" id="IPR056778">
    <property type="entry name" value="UPF0261_C"/>
</dbReference>
<keyword evidence="6" id="KW-0067">ATP-binding</keyword>
<evidence type="ECO:0000256" key="5">
    <source>
        <dbReference type="ARBA" id="ARBA00022777"/>
    </source>
</evidence>
<dbReference type="PANTHER" id="PTHR45800">
    <property type="entry name" value="PHOSPHATIDYLINOSITOL 4-KINASE GAMMA"/>
    <property type="match status" value="1"/>
</dbReference>
<keyword evidence="4" id="KW-0547">Nucleotide-binding</keyword>
<dbReference type="Proteomes" id="UP001168098">
    <property type="component" value="Unassembled WGS sequence"/>
</dbReference>
<protein>
    <recommendedName>
        <fullName evidence="2">1-phosphatidylinositol 4-kinase</fullName>
        <ecNumber evidence="2">2.7.1.67</ecNumber>
    </recommendedName>
</protein>
<evidence type="ECO:0000256" key="6">
    <source>
        <dbReference type="ARBA" id="ARBA00022840"/>
    </source>
</evidence>
<accession>A0AA39AGU7</accession>
<evidence type="ECO:0000313" key="9">
    <source>
        <dbReference type="Proteomes" id="UP001168098"/>
    </source>
</evidence>
<dbReference type="PANTHER" id="PTHR45800:SF11">
    <property type="entry name" value="PHOSPHATIDYLINOSITOL 3-KINASE-RELATED PROTEIN KINASE"/>
    <property type="match status" value="1"/>
</dbReference>
<sequence length="226" mass="25302">MVNFEAKATIPSHLQKRNIHVHNKQVSLVRTTVDENKKFSGFIANKLNKASSKVLKTLGQPGLKRSVRIGETGFKEVAAYLLDYNHFANVPSTALIKITHSIFNANDRMNVSKIASLQQFILHDFDAGDHGTSSFTVSAVHRIGTLEIQISKHRNLSSQLLEQPPARWERLEDMVTQLEMNFGLSLLNHSNACRLTRQGRVVPSGTRDRTFEILMGAAKLKSAEEQ</sequence>
<dbReference type="Gene3D" id="3.40.50.12030">
    <property type="entry name" value="Uncharacterised protein family UPF0261, NC domain"/>
    <property type="match status" value="1"/>
</dbReference>
<feature type="domain" description="UPF0261" evidence="7">
    <location>
        <begin position="1"/>
        <end position="72"/>
    </location>
</feature>
<gene>
    <name evidence="8" type="ORF">PVL29_002416</name>
</gene>
<dbReference type="EMBL" id="JARBHA010000002">
    <property type="protein sequence ID" value="KAJ9707391.1"/>
    <property type="molecule type" value="Genomic_DNA"/>
</dbReference>
<keyword evidence="3" id="KW-0808">Transferase</keyword>